<dbReference type="Proteomes" id="UP000307092">
    <property type="component" value="Unassembled WGS sequence"/>
</dbReference>
<reference evidence="1 2" key="1">
    <citation type="submission" date="2019-04" db="EMBL/GenBank/DDBJ databases">
        <title>The CDC panel for molecular diagnostics of ciprofloxacin resistance and its use for research and clinical development.</title>
        <authorList>
            <person name="Liu H."/>
            <person name="Tang K."/>
            <person name="Pham C."/>
            <person name="Schmerer M."/>
        </authorList>
    </citation>
    <scope>NUCLEOTIDE SEQUENCE [LARGE SCALE GENOMIC DNA]</scope>
    <source>
        <strain evidence="1 2">LRRBGS_0742</strain>
    </source>
</reference>
<evidence type="ECO:0000313" key="2">
    <source>
        <dbReference type="Proteomes" id="UP000307092"/>
    </source>
</evidence>
<dbReference type="EMBL" id="SUQX01000014">
    <property type="protein sequence ID" value="TJX05250.1"/>
    <property type="molecule type" value="Genomic_DNA"/>
</dbReference>
<gene>
    <name evidence="1" type="ORF">E8M63_08055</name>
</gene>
<dbReference type="AlphaFoldDB" id="A0AAX2TPC0"/>
<name>A0AAX2TPC0_NEIGO</name>
<proteinExistence type="predicted"/>
<comment type="caution">
    <text evidence="1">The sequence shown here is derived from an EMBL/GenBank/DDBJ whole genome shotgun (WGS) entry which is preliminary data.</text>
</comment>
<sequence length="76" mass="8442">MKKIPPCCTNRCFGAAFCYKLHLKSKPVCKFTIVYPKKGQSYPEPISLILGQPSPAAQILTDIYNIPAGRLMPRTS</sequence>
<protein>
    <submittedName>
        <fullName evidence="1">Uncharacterized protein</fullName>
    </submittedName>
</protein>
<organism evidence="1 2">
    <name type="scientific">Neisseria gonorrhoeae</name>
    <dbReference type="NCBI Taxonomy" id="485"/>
    <lineage>
        <taxon>Bacteria</taxon>
        <taxon>Pseudomonadati</taxon>
        <taxon>Pseudomonadota</taxon>
        <taxon>Betaproteobacteria</taxon>
        <taxon>Neisseriales</taxon>
        <taxon>Neisseriaceae</taxon>
        <taxon>Neisseria</taxon>
    </lineage>
</organism>
<accession>A0AAX2TPC0</accession>
<evidence type="ECO:0000313" key="1">
    <source>
        <dbReference type="EMBL" id="TJX05250.1"/>
    </source>
</evidence>